<evidence type="ECO:0008006" key="4">
    <source>
        <dbReference type="Google" id="ProtNLM"/>
    </source>
</evidence>
<name>A0ABW4T8M1_9ACTN</name>
<reference evidence="3" key="1">
    <citation type="journal article" date="2019" name="Int. J. Syst. Evol. Microbiol.">
        <title>The Global Catalogue of Microorganisms (GCM) 10K type strain sequencing project: providing services to taxonomists for standard genome sequencing and annotation.</title>
        <authorList>
            <consortium name="The Broad Institute Genomics Platform"/>
            <consortium name="The Broad Institute Genome Sequencing Center for Infectious Disease"/>
            <person name="Wu L."/>
            <person name="Ma J."/>
        </authorList>
    </citation>
    <scope>NUCLEOTIDE SEQUENCE [LARGE SCALE GENOMIC DNA]</scope>
    <source>
        <strain evidence="3">ICMP 6774ER</strain>
    </source>
</reference>
<organism evidence="2 3">
    <name type="scientific">Nonomuraea mangrovi</name>
    <dbReference type="NCBI Taxonomy" id="2316207"/>
    <lineage>
        <taxon>Bacteria</taxon>
        <taxon>Bacillati</taxon>
        <taxon>Actinomycetota</taxon>
        <taxon>Actinomycetes</taxon>
        <taxon>Streptosporangiales</taxon>
        <taxon>Streptosporangiaceae</taxon>
        <taxon>Nonomuraea</taxon>
    </lineage>
</organism>
<dbReference type="EMBL" id="JBHUFV010000063">
    <property type="protein sequence ID" value="MFD1938342.1"/>
    <property type="molecule type" value="Genomic_DNA"/>
</dbReference>
<protein>
    <recommendedName>
        <fullName evidence="4">PknH-like extracellular domain-containing protein</fullName>
    </recommendedName>
</protein>
<proteinExistence type="predicted"/>
<evidence type="ECO:0000256" key="1">
    <source>
        <dbReference type="SAM" id="SignalP"/>
    </source>
</evidence>
<keyword evidence="3" id="KW-1185">Reference proteome</keyword>
<accession>A0ABW4T8M1</accession>
<evidence type="ECO:0000313" key="2">
    <source>
        <dbReference type="EMBL" id="MFD1938342.1"/>
    </source>
</evidence>
<feature type="chain" id="PRO_5046361788" description="PknH-like extracellular domain-containing protein" evidence="1">
    <location>
        <begin position="24"/>
        <end position="203"/>
    </location>
</feature>
<feature type="signal peptide" evidence="1">
    <location>
        <begin position="1"/>
        <end position="23"/>
    </location>
</feature>
<gene>
    <name evidence="2" type="ORF">ACFSKW_43395</name>
</gene>
<evidence type="ECO:0000313" key="3">
    <source>
        <dbReference type="Proteomes" id="UP001597368"/>
    </source>
</evidence>
<dbReference type="Proteomes" id="UP001597368">
    <property type="component" value="Unassembled WGS sequence"/>
</dbReference>
<sequence length="203" mass="22429">MRIALVLAGVAVAGALTSQPAVAESTSIPKNFLQYEKEARKDVKHKHWYVNEGENRDLIEVENLQCDDSKLRGWIDRRDVSYDPEIGGGERTDSKWGEQVFLFADADRAGRMLRQMRERMEGCDGITITQPVIGDGAITGSRTVGPTKSQPIAQTQKFVAVRKGAAVALYWDLHNQAKAQRTMAQHLADAKRMAAKLCDLGGC</sequence>
<keyword evidence="1" id="KW-0732">Signal</keyword>
<comment type="caution">
    <text evidence="2">The sequence shown here is derived from an EMBL/GenBank/DDBJ whole genome shotgun (WGS) entry which is preliminary data.</text>
</comment>
<dbReference type="RefSeq" id="WP_379580327.1">
    <property type="nucleotide sequence ID" value="NZ_JBHUFV010000063.1"/>
</dbReference>